<gene>
    <name evidence="2" type="ORF">BFJ68_g3340</name>
</gene>
<name>A0A420PAI3_FUSOX</name>
<organism evidence="2 3">
    <name type="scientific">Fusarium oxysporum</name>
    <name type="common">Fusarium vascular wilt</name>
    <dbReference type="NCBI Taxonomy" id="5507"/>
    <lineage>
        <taxon>Eukaryota</taxon>
        <taxon>Fungi</taxon>
        <taxon>Dikarya</taxon>
        <taxon>Ascomycota</taxon>
        <taxon>Pezizomycotina</taxon>
        <taxon>Sordariomycetes</taxon>
        <taxon>Hypocreomycetidae</taxon>
        <taxon>Hypocreales</taxon>
        <taxon>Nectriaceae</taxon>
        <taxon>Fusarium</taxon>
        <taxon>Fusarium oxysporum species complex</taxon>
    </lineage>
</organism>
<sequence>MRQDNKPVSTPTQITSLADGTSHPAHVSRTPKRNKEKILLTFGVHHDADRQRPNRQADLVVLAVSR</sequence>
<protein>
    <submittedName>
        <fullName evidence="2">Uncharacterized protein</fullName>
    </submittedName>
</protein>
<feature type="compositionally biased region" description="Polar residues" evidence="1">
    <location>
        <begin position="1"/>
        <end position="19"/>
    </location>
</feature>
<reference evidence="2 3" key="1">
    <citation type="journal article" date="2018" name="Sci. Rep.">
        <title>Characterisation of pathogen-specific regions and novel effector candidates in Fusarium oxysporum f. sp. cepae.</title>
        <authorList>
            <person name="Armitage A.D."/>
            <person name="Taylor A."/>
            <person name="Sobczyk M.K."/>
            <person name="Baxter L."/>
            <person name="Greenfield B.P."/>
            <person name="Bates H.J."/>
            <person name="Wilson F."/>
            <person name="Jackson A.C."/>
            <person name="Ott S."/>
            <person name="Harrison R.J."/>
            <person name="Clarkson J.P."/>
        </authorList>
    </citation>
    <scope>NUCLEOTIDE SEQUENCE [LARGE SCALE GENOMIC DNA]</scope>
    <source>
        <strain evidence="2 3">Fo_A28</strain>
    </source>
</reference>
<evidence type="ECO:0000313" key="2">
    <source>
        <dbReference type="EMBL" id="RKL19861.1"/>
    </source>
</evidence>
<comment type="caution">
    <text evidence="2">The sequence shown here is derived from an EMBL/GenBank/DDBJ whole genome shotgun (WGS) entry which is preliminary data.</text>
</comment>
<dbReference type="Proteomes" id="UP000285860">
    <property type="component" value="Unassembled WGS sequence"/>
</dbReference>
<evidence type="ECO:0000313" key="3">
    <source>
        <dbReference type="Proteomes" id="UP000285860"/>
    </source>
</evidence>
<dbReference type="EMBL" id="MRCY01000010">
    <property type="protein sequence ID" value="RKL19861.1"/>
    <property type="molecule type" value="Genomic_DNA"/>
</dbReference>
<accession>A0A420PAI3</accession>
<dbReference type="AlphaFoldDB" id="A0A420PAI3"/>
<feature type="region of interest" description="Disordered" evidence="1">
    <location>
        <begin position="1"/>
        <end position="34"/>
    </location>
</feature>
<proteinExistence type="predicted"/>
<evidence type="ECO:0000256" key="1">
    <source>
        <dbReference type="SAM" id="MobiDB-lite"/>
    </source>
</evidence>